<evidence type="ECO:0000313" key="2">
    <source>
        <dbReference type="EMBL" id="OLU36097.1"/>
    </source>
</evidence>
<keyword evidence="3" id="KW-1185">Reference proteome</keyword>
<dbReference type="RefSeq" id="WP_075821161.1">
    <property type="nucleotide sequence ID" value="NZ_CAJUTZ010000143.1"/>
</dbReference>
<accession>A0A1U7NCE4</accession>
<evidence type="ECO:0000313" key="3">
    <source>
        <dbReference type="Proteomes" id="UP000186341"/>
    </source>
</evidence>
<sequence length="109" mass="12659">MSDNFSNSDDQKSKPNGLNSKEPLTPGTYDPNADLVIDKPRLRTIMGEYRDNRGTLADYLELSTGTLSYKMNETRNACFNLREIRKIIQRYNLTEQQVLDIFFKNSFKK</sequence>
<dbReference type="EMBL" id="MPJW01000290">
    <property type="protein sequence ID" value="OLU36097.1"/>
    <property type="molecule type" value="Genomic_DNA"/>
</dbReference>
<gene>
    <name evidence="2" type="ORF">BO222_13010</name>
</gene>
<feature type="compositionally biased region" description="Polar residues" evidence="1">
    <location>
        <begin position="1"/>
        <end position="19"/>
    </location>
</feature>
<protein>
    <submittedName>
        <fullName evidence="2">Uncharacterized protein</fullName>
    </submittedName>
</protein>
<name>A0A1U7NCE4_9FIRM</name>
<organism evidence="2 3">
    <name type="scientific">Ileibacterium valens</name>
    <dbReference type="NCBI Taxonomy" id="1862668"/>
    <lineage>
        <taxon>Bacteria</taxon>
        <taxon>Bacillati</taxon>
        <taxon>Bacillota</taxon>
        <taxon>Erysipelotrichia</taxon>
        <taxon>Erysipelotrichales</taxon>
        <taxon>Erysipelotrichaceae</taxon>
        <taxon>Ileibacterium</taxon>
    </lineage>
</organism>
<dbReference type="AlphaFoldDB" id="A0A1U7NCE4"/>
<feature type="region of interest" description="Disordered" evidence="1">
    <location>
        <begin position="1"/>
        <end position="33"/>
    </location>
</feature>
<proteinExistence type="predicted"/>
<evidence type="ECO:0000256" key="1">
    <source>
        <dbReference type="SAM" id="MobiDB-lite"/>
    </source>
</evidence>
<dbReference type="GeneID" id="82204029"/>
<reference evidence="2 3" key="1">
    <citation type="submission" date="2016-11" db="EMBL/GenBank/DDBJ databases">
        <title>Description of two novel members of the family Erysipelotrichaceae: Ileibacterium lipovorans gen. nov., sp. nov. and Dubosiella newyorkensis, gen. nov., sp. nov.</title>
        <authorList>
            <person name="Cox L.M."/>
            <person name="Sohn J."/>
            <person name="Tyrrell K.L."/>
            <person name="Citron D.M."/>
            <person name="Lawson P.A."/>
            <person name="Patel N.B."/>
            <person name="Iizumi T."/>
            <person name="Perez-Perez G.I."/>
            <person name="Goldstein E.J."/>
            <person name="Blaser M.J."/>
        </authorList>
    </citation>
    <scope>NUCLEOTIDE SEQUENCE [LARGE SCALE GENOMIC DNA]</scope>
    <source>
        <strain evidence="2 3">NYU-BL-A3</strain>
    </source>
</reference>
<comment type="caution">
    <text evidence="2">The sequence shown here is derived from an EMBL/GenBank/DDBJ whole genome shotgun (WGS) entry which is preliminary data.</text>
</comment>
<dbReference type="Proteomes" id="UP000186341">
    <property type="component" value="Unassembled WGS sequence"/>
</dbReference>